<dbReference type="EMBL" id="MVOH01000014">
    <property type="protein sequence ID" value="PAU67379.1"/>
    <property type="molecule type" value="Genomic_DNA"/>
</dbReference>
<dbReference type="RefSeq" id="WP_095615103.1">
    <property type="nucleotide sequence ID" value="NZ_MVOH01000014.1"/>
</dbReference>
<sequence>MNERTPAQIPQEMLDVTNPDYRRQAIEAGPHAGQLWIAEEQDRTEFLMIVDIDECDPRIAHIIPMSNAPIEQTSDGLVIETTPLGMPMVAWPSLAIPIPIRVLDVPLGDFEPTVVQAIAHNEPDLDQRVHRAENPDDFLTAYAQASARARLFQHWWTIGKHLPPLHQEAAITFGVSDERKAYAQALKDVLGLSAVQRNAIMNHGMRLTASQAKKMEKAGFASTPPQAQEAIPDEYLIAAEQPRWHQALDDMDLDGNDVRLELARTAAFDLAARTSGHDAAAVNGAFLKAIESMKHGQ</sequence>
<accession>A0A2A2EDU2</accession>
<dbReference type="AlphaFoldDB" id="A0A2A2EDU2"/>
<dbReference type="Proteomes" id="UP000218399">
    <property type="component" value="Unassembled WGS sequence"/>
</dbReference>
<organism evidence="1 2">
    <name type="scientific">Bifidobacterium criceti</name>
    <dbReference type="NCBI Taxonomy" id="1960969"/>
    <lineage>
        <taxon>Bacteria</taxon>
        <taxon>Bacillati</taxon>
        <taxon>Actinomycetota</taxon>
        <taxon>Actinomycetes</taxon>
        <taxon>Bifidobacteriales</taxon>
        <taxon>Bifidobacteriaceae</taxon>
        <taxon>Bifidobacterium</taxon>
    </lineage>
</organism>
<evidence type="ECO:0000313" key="2">
    <source>
        <dbReference type="Proteomes" id="UP000218399"/>
    </source>
</evidence>
<gene>
    <name evidence="1" type="ORF">B1526_1102</name>
</gene>
<protein>
    <submittedName>
        <fullName evidence="1">Uncharacterized protein</fullName>
    </submittedName>
</protein>
<reference evidence="1 2" key="1">
    <citation type="journal article" date="2017" name="ISME J.">
        <title>Unveiling bifidobacterial biogeography across the mammalian branch of the tree of life.</title>
        <authorList>
            <person name="Milani C."/>
            <person name="Mangifesta M."/>
            <person name="Mancabelli L."/>
            <person name="Lugli G.A."/>
            <person name="James K."/>
            <person name="Duranti S."/>
            <person name="Turroni F."/>
            <person name="Ferrario C."/>
            <person name="Ossiprandi M.C."/>
            <person name="van Sinderen D."/>
            <person name="Ventura M."/>
        </authorList>
    </citation>
    <scope>NUCLEOTIDE SEQUENCE [LARGE SCALE GENOMIC DNA]</scope>
    <source>
        <strain evidence="2">Ham19E</strain>
    </source>
</reference>
<proteinExistence type="predicted"/>
<dbReference type="OrthoDB" id="3230357at2"/>
<keyword evidence="2" id="KW-1185">Reference proteome</keyword>
<name>A0A2A2EDU2_9BIFI</name>
<comment type="caution">
    <text evidence="1">The sequence shown here is derived from an EMBL/GenBank/DDBJ whole genome shotgun (WGS) entry which is preliminary data.</text>
</comment>
<evidence type="ECO:0000313" key="1">
    <source>
        <dbReference type="EMBL" id="PAU67379.1"/>
    </source>
</evidence>